<evidence type="ECO:0000313" key="8">
    <source>
        <dbReference type="EMBL" id="RUO38682.1"/>
    </source>
</evidence>
<organism evidence="8 9">
    <name type="scientific">Aliidiomarina shirensis</name>
    <dbReference type="NCBI Taxonomy" id="1048642"/>
    <lineage>
        <taxon>Bacteria</taxon>
        <taxon>Pseudomonadati</taxon>
        <taxon>Pseudomonadota</taxon>
        <taxon>Gammaproteobacteria</taxon>
        <taxon>Alteromonadales</taxon>
        <taxon>Idiomarinaceae</taxon>
        <taxon>Aliidiomarina</taxon>
    </lineage>
</organism>
<dbReference type="RefSeq" id="WP_126805898.1">
    <property type="nucleotide sequence ID" value="NZ_PIPP01000001.1"/>
</dbReference>
<dbReference type="PANTHER" id="PTHR35007">
    <property type="entry name" value="INTEGRAL MEMBRANE PROTEIN-RELATED"/>
    <property type="match status" value="1"/>
</dbReference>
<keyword evidence="3 6" id="KW-0812">Transmembrane</keyword>
<evidence type="ECO:0000259" key="7">
    <source>
        <dbReference type="Pfam" id="PF00482"/>
    </source>
</evidence>
<dbReference type="OrthoDB" id="6236866at2"/>
<dbReference type="PANTHER" id="PTHR35007:SF2">
    <property type="entry name" value="PILUS ASSEMBLE PROTEIN"/>
    <property type="match status" value="1"/>
</dbReference>
<feature type="transmembrane region" description="Helical" evidence="6">
    <location>
        <begin position="179"/>
        <end position="205"/>
    </location>
</feature>
<dbReference type="AlphaFoldDB" id="A0A432WY32"/>
<evidence type="ECO:0000256" key="4">
    <source>
        <dbReference type="ARBA" id="ARBA00022989"/>
    </source>
</evidence>
<name>A0A432WY32_9GAMM</name>
<dbReference type="EMBL" id="PIPP01000001">
    <property type="protein sequence ID" value="RUO38682.1"/>
    <property type="molecule type" value="Genomic_DNA"/>
</dbReference>
<comment type="caution">
    <text evidence="8">The sequence shown here is derived from an EMBL/GenBank/DDBJ whole genome shotgun (WGS) entry which is preliminary data.</text>
</comment>
<evidence type="ECO:0000256" key="6">
    <source>
        <dbReference type="SAM" id="Phobius"/>
    </source>
</evidence>
<sequence>MNEPTLLIAIFALGFGTCVALILRARGMFSAKADQYSSSVSNALRKIWLLRSKQAYRQQARYALPAFMETLAMLLSAGYPLQSALQRIVSTANGVGNPLMLEMRELLRRTRTGETLSESLKKLKLALPGPEMAMFVSLLVQANQHGGRLADLLNYQAEVRRQQVAEEIETRAQEAPVRLLLPLVVFVFPATMLPFIGVIIGKLMWPT</sequence>
<dbReference type="InterPro" id="IPR018076">
    <property type="entry name" value="T2SS_GspF_dom"/>
</dbReference>
<feature type="domain" description="Type II secretion system protein GspF" evidence="7">
    <location>
        <begin position="67"/>
        <end position="193"/>
    </location>
</feature>
<dbReference type="Pfam" id="PF00482">
    <property type="entry name" value="T2SSF"/>
    <property type="match status" value="1"/>
</dbReference>
<evidence type="ECO:0000313" key="9">
    <source>
        <dbReference type="Proteomes" id="UP000286934"/>
    </source>
</evidence>
<gene>
    <name evidence="8" type="ORF">CWE13_03285</name>
</gene>
<accession>A0A432WY32</accession>
<keyword evidence="5 6" id="KW-0472">Membrane</keyword>
<comment type="subcellular location">
    <subcellularLocation>
        <location evidence="1">Cell membrane</location>
        <topology evidence="1">Multi-pass membrane protein</topology>
    </subcellularLocation>
</comment>
<reference evidence="9" key="1">
    <citation type="journal article" date="2018" name="Front. Microbiol.">
        <title>Genome-Based Analysis Reveals the Taxonomy and Diversity of the Family Idiomarinaceae.</title>
        <authorList>
            <person name="Liu Y."/>
            <person name="Lai Q."/>
            <person name="Shao Z."/>
        </authorList>
    </citation>
    <scope>NUCLEOTIDE SEQUENCE [LARGE SCALE GENOMIC DNA]</scope>
    <source>
        <strain evidence="9">AIS</strain>
    </source>
</reference>
<proteinExistence type="predicted"/>
<feature type="transmembrane region" description="Helical" evidence="6">
    <location>
        <begin position="6"/>
        <end position="23"/>
    </location>
</feature>
<dbReference type="InterPro" id="IPR042094">
    <property type="entry name" value="T2SS_GspF_sf"/>
</dbReference>
<evidence type="ECO:0000256" key="5">
    <source>
        <dbReference type="ARBA" id="ARBA00023136"/>
    </source>
</evidence>
<keyword evidence="9" id="KW-1185">Reference proteome</keyword>
<evidence type="ECO:0000256" key="3">
    <source>
        <dbReference type="ARBA" id="ARBA00022692"/>
    </source>
</evidence>
<evidence type="ECO:0000256" key="2">
    <source>
        <dbReference type="ARBA" id="ARBA00022475"/>
    </source>
</evidence>
<dbReference type="GO" id="GO:0005886">
    <property type="term" value="C:plasma membrane"/>
    <property type="evidence" value="ECO:0007669"/>
    <property type="project" value="UniProtKB-SubCell"/>
</dbReference>
<protein>
    <recommendedName>
        <fullName evidence="7">Type II secretion system protein GspF domain-containing protein</fullName>
    </recommendedName>
</protein>
<evidence type="ECO:0000256" key="1">
    <source>
        <dbReference type="ARBA" id="ARBA00004651"/>
    </source>
</evidence>
<keyword evidence="2" id="KW-1003">Cell membrane</keyword>
<dbReference type="Proteomes" id="UP000286934">
    <property type="component" value="Unassembled WGS sequence"/>
</dbReference>
<keyword evidence="4 6" id="KW-1133">Transmembrane helix</keyword>
<dbReference type="Gene3D" id="1.20.81.30">
    <property type="entry name" value="Type II secretion system (T2SS), domain F"/>
    <property type="match status" value="1"/>
</dbReference>